<keyword evidence="1" id="KW-0732">Signal</keyword>
<feature type="chain" id="PRO_5044647155" evidence="1">
    <location>
        <begin position="22"/>
        <end position="194"/>
    </location>
</feature>
<feature type="signal peptide" evidence="1">
    <location>
        <begin position="1"/>
        <end position="21"/>
    </location>
</feature>
<evidence type="ECO:0000313" key="6">
    <source>
        <dbReference type="RefSeq" id="XP_016970143.1"/>
    </source>
</evidence>
<dbReference type="PROSITE" id="PS51257">
    <property type="entry name" value="PROKAR_LIPOPROTEIN"/>
    <property type="match status" value="1"/>
</dbReference>
<dbReference type="EnsemblMetazoa" id="XM_017114654.2">
    <property type="protein sequence ID" value="XP_016970143.1"/>
    <property type="gene ID" value="LOC108037974"/>
</dbReference>
<dbReference type="RefSeq" id="XP_016970143.1">
    <property type="nucleotide sequence ID" value="XM_017114654.1"/>
</dbReference>
<dbReference type="Proteomes" id="UP001652680">
    <property type="component" value="Unassembled WGS sequence"/>
</dbReference>
<accession>A0A6P4E4H8</accession>
<name>A0A6P4E4H8_DRORH</name>
<protein>
    <submittedName>
        <fullName evidence="4 5">Uncharacterized protein LOC108037974</fullName>
    </submittedName>
</protein>
<gene>
    <name evidence="4 5 6" type="primary">LOC108037974</name>
    <name evidence="2" type="synonym">108037974</name>
</gene>
<keyword evidence="3" id="KW-1185">Reference proteome</keyword>
<evidence type="ECO:0000256" key="1">
    <source>
        <dbReference type="SAM" id="SignalP"/>
    </source>
</evidence>
<dbReference type="EnsemblMetazoa" id="XM_017114653.2">
    <property type="protein sequence ID" value="XP_016970142.1"/>
    <property type="gene ID" value="LOC108037974"/>
</dbReference>
<reference evidence="4 5" key="2">
    <citation type="submission" date="2025-04" db="UniProtKB">
        <authorList>
            <consortium name="RefSeq"/>
        </authorList>
    </citation>
    <scope>IDENTIFICATION</scope>
</reference>
<dbReference type="GeneID" id="108037974"/>
<dbReference type="RefSeq" id="XP_016970142.1">
    <property type="nucleotide sequence ID" value="XM_017114653.1"/>
</dbReference>
<evidence type="ECO:0000313" key="2">
    <source>
        <dbReference type="EnsemblMetazoa" id="XP_016970141.1"/>
    </source>
</evidence>
<evidence type="ECO:0000313" key="3">
    <source>
        <dbReference type="Proteomes" id="UP001652680"/>
    </source>
</evidence>
<dbReference type="RefSeq" id="XP_016970141.1">
    <property type="nucleotide sequence ID" value="XM_017114652.1"/>
</dbReference>
<sequence length="194" mass="22173">MSSSKNTSVILVVSMAACIVALEEEDKGQRRKYWVSPYLQERALKGRYASDFQNLLQNPSMFFENFHMSQKSFNTLFGMVEQYLVPKRNTRPDAIQIKAKLAIVLEFPASGDVQRHIGSTYRISKQYFGVILLQVSIVIWTALRDEFPKWTSGNMLMWVEGFEDEWNFPNCIGAVDGKHMAIKGPPNSGSLFYN</sequence>
<evidence type="ECO:0000313" key="4">
    <source>
        <dbReference type="RefSeq" id="XP_016970141.1"/>
    </source>
</evidence>
<reference evidence="3" key="1">
    <citation type="journal article" date="2021" name="Elife">
        <title>Highly contiguous assemblies of 101 drosophilid genomes.</title>
        <authorList>
            <person name="Kim B.Y."/>
            <person name="Wang J.R."/>
            <person name="Miller D.E."/>
            <person name="Barmina O."/>
            <person name="Delaney E."/>
            <person name="Thompson A."/>
            <person name="Comeault A.A."/>
            <person name="Peede D."/>
            <person name="D'Agostino E.R."/>
            <person name="Pelaez J."/>
            <person name="Aguilar J.M."/>
            <person name="Haji D."/>
            <person name="Matsunaga T."/>
            <person name="Armstrong E.E."/>
            <person name="Zych M."/>
            <person name="Ogawa Y."/>
            <person name="Stamenkovic-Radak M."/>
            <person name="Jelic M."/>
            <person name="Veselinovic M.S."/>
            <person name="Tanaskovic M."/>
            <person name="Eric P."/>
            <person name="Gao J.J."/>
            <person name="Katoh T.K."/>
            <person name="Toda M.J."/>
            <person name="Watabe H."/>
            <person name="Watada M."/>
            <person name="Davis J.S."/>
            <person name="Moyle L.C."/>
            <person name="Manoli G."/>
            <person name="Bertolini E."/>
            <person name="Kostal V."/>
            <person name="Hawley R.S."/>
            <person name="Takahashi A."/>
            <person name="Jones C.D."/>
            <person name="Price D.K."/>
            <person name="Whiteman N."/>
            <person name="Kopp A."/>
            <person name="Matute D.R."/>
            <person name="Petrov D.A."/>
        </authorList>
    </citation>
    <scope>NUCLEOTIDE SEQUENCE [LARGE SCALE GENOMIC DNA]</scope>
</reference>
<dbReference type="EnsemblMetazoa" id="XM_017114652.2">
    <property type="protein sequence ID" value="XP_016970141.1"/>
    <property type="gene ID" value="LOC108037974"/>
</dbReference>
<proteinExistence type="predicted"/>
<organism evidence="6">
    <name type="scientific">Drosophila rhopaloa</name>
    <name type="common">Fruit fly</name>
    <dbReference type="NCBI Taxonomy" id="1041015"/>
    <lineage>
        <taxon>Eukaryota</taxon>
        <taxon>Metazoa</taxon>
        <taxon>Ecdysozoa</taxon>
        <taxon>Arthropoda</taxon>
        <taxon>Hexapoda</taxon>
        <taxon>Insecta</taxon>
        <taxon>Pterygota</taxon>
        <taxon>Neoptera</taxon>
        <taxon>Endopterygota</taxon>
        <taxon>Diptera</taxon>
        <taxon>Brachycera</taxon>
        <taxon>Muscomorpha</taxon>
        <taxon>Ephydroidea</taxon>
        <taxon>Drosophilidae</taxon>
        <taxon>Drosophila</taxon>
        <taxon>Sophophora</taxon>
    </lineage>
</organism>
<dbReference type="OrthoDB" id="7847210at2759"/>
<evidence type="ECO:0000313" key="5">
    <source>
        <dbReference type="RefSeq" id="XP_016970142.1"/>
    </source>
</evidence>
<dbReference type="AlphaFoldDB" id="A0A6P4E4H8"/>
<reference evidence="2" key="3">
    <citation type="submission" date="2025-05" db="UniProtKB">
        <authorList>
            <consortium name="EnsemblMetazoa"/>
        </authorList>
    </citation>
    <scope>IDENTIFICATION</scope>
</reference>